<protein>
    <submittedName>
        <fullName evidence="2">Uncharacterized protein</fullName>
    </submittedName>
</protein>
<evidence type="ECO:0000256" key="1">
    <source>
        <dbReference type="SAM" id="MobiDB-lite"/>
    </source>
</evidence>
<feature type="region of interest" description="Disordered" evidence="1">
    <location>
        <begin position="59"/>
        <end position="81"/>
    </location>
</feature>
<reference evidence="2 3" key="1">
    <citation type="submission" date="2020-02" db="EMBL/GenBank/DDBJ databases">
        <authorList>
            <person name="Sun Q."/>
        </authorList>
    </citation>
    <scope>NUCLEOTIDE SEQUENCE [LARGE SCALE GENOMIC DNA]</scope>
    <source>
        <strain evidence="2 3">CCBAU 03386</strain>
    </source>
</reference>
<sequence>MDYFVQDRLDFRFILLSTCGISPKFLEILPLRPFEPNMAGGRIDRADIDRPWHGLGAVERSGKAGATLHRGSNDPIQGDRQ</sequence>
<keyword evidence="3" id="KW-1185">Reference proteome</keyword>
<name>A0A7Y3WJ27_9HYPH</name>
<organism evidence="2 3">
    <name type="scientific">Rhizobium sophorae</name>
    <dbReference type="NCBI Taxonomy" id="1535242"/>
    <lineage>
        <taxon>Bacteria</taxon>
        <taxon>Pseudomonadati</taxon>
        <taxon>Pseudomonadota</taxon>
        <taxon>Alphaproteobacteria</taxon>
        <taxon>Hyphomicrobiales</taxon>
        <taxon>Rhizobiaceae</taxon>
        <taxon>Rhizobium/Agrobacterium group</taxon>
        <taxon>Rhizobium</taxon>
    </lineage>
</organism>
<dbReference type="RefSeq" id="WP_168310589.1">
    <property type="nucleotide sequence ID" value="NZ_JABFCN010000070.1"/>
</dbReference>
<comment type="caution">
    <text evidence="2">The sequence shown here is derived from an EMBL/GenBank/DDBJ whole genome shotgun (WGS) entry which is preliminary data.</text>
</comment>
<dbReference type="AlphaFoldDB" id="A0A7Y3WJ27"/>
<proteinExistence type="predicted"/>
<dbReference type="Proteomes" id="UP000519972">
    <property type="component" value="Unassembled WGS sequence"/>
</dbReference>
<evidence type="ECO:0000313" key="2">
    <source>
        <dbReference type="EMBL" id="NNU41756.1"/>
    </source>
</evidence>
<dbReference type="EMBL" id="JABFCN010000070">
    <property type="protein sequence ID" value="NNU41756.1"/>
    <property type="molecule type" value="Genomic_DNA"/>
</dbReference>
<accession>A0A7Y3WJ27</accession>
<evidence type="ECO:0000313" key="3">
    <source>
        <dbReference type="Proteomes" id="UP000519972"/>
    </source>
</evidence>
<gene>
    <name evidence="2" type="ORF">G9X64_35800</name>
</gene>